<evidence type="ECO:0000313" key="3">
    <source>
        <dbReference type="Proteomes" id="UP000000343"/>
    </source>
</evidence>
<dbReference type="EMBL" id="CP002480">
    <property type="protein sequence ID" value="ADW67611.1"/>
    <property type="molecule type" value="Genomic_DNA"/>
</dbReference>
<organism evidence="3">
    <name type="scientific">Granulicella tundricola (strain ATCC BAA-1859 / DSM 23138 / MP5ACTX9)</name>
    <dbReference type="NCBI Taxonomy" id="1198114"/>
    <lineage>
        <taxon>Bacteria</taxon>
        <taxon>Pseudomonadati</taxon>
        <taxon>Acidobacteriota</taxon>
        <taxon>Terriglobia</taxon>
        <taxon>Terriglobales</taxon>
        <taxon>Acidobacteriaceae</taxon>
        <taxon>Granulicella</taxon>
    </lineage>
</organism>
<dbReference type="KEGG" id="acm:AciX9_0539"/>
<feature type="region of interest" description="Disordered" evidence="1">
    <location>
        <begin position="300"/>
        <end position="340"/>
    </location>
</feature>
<proteinExistence type="predicted"/>
<gene>
    <name evidence="2" type="ordered locus">AciX9_0539</name>
</gene>
<dbReference type="eggNOG" id="ENOG502ZAI9">
    <property type="taxonomic scope" value="Bacteria"/>
</dbReference>
<dbReference type="HOGENOM" id="CLU_070295_0_0_0"/>
<feature type="compositionally biased region" description="Basic and acidic residues" evidence="1">
    <location>
        <begin position="308"/>
        <end position="317"/>
    </location>
</feature>
<dbReference type="Gene3D" id="2.50.20.10">
    <property type="entry name" value="Lipoprotein localisation LolA/LolB/LppX"/>
    <property type="match status" value="1"/>
</dbReference>
<keyword evidence="3" id="KW-1185">Reference proteome</keyword>
<evidence type="ECO:0008006" key="4">
    <source>
        <dbReference type="Google" id="ProtNLM"/>
    </source>
</evidence>
<dbReference type="AlphaFoldDB" id="E8WYL3"/>
<reference evidence="3" key="1">
    <citation type="submission" date="2011-01" db="EMBL/GenBank/DDBJ databases">
        <title>Complete sequence of chromosome of Acidobacterium sp. MP5ACTX9.</title>
        <authorList>
            <consortium name="US DOE Joint Genome Institute"/>
            <person name="Lucas S."/>
            <person name="Copeland A."/>
            <person name="Lapidus A."/>
            <person name="Cheng J.-F."/>
            <person name="Goodwin L."/>
            <person name="Pitluck S."/>
            <person name="Teshima H."/>
            <person name="Detter J.C."/>
            <person name="Han C."/>
            <person name="Tapia R."/>
            <person name="Land M."/>
            <person name="Hauser L."/>
            <person name="Kyrpides N."/>
            <person name="Ivanova N."/>
            <person name="Ovchinnikova G."/>
            <person name="Pagani I."/>
            <person name="Rawat S.R."/>
            <person name="Mannisto M."/>
            <person name="Haggblom M.M."/>
            <person name="Woyke T."/>
        </authorList>
    </citation>
    <scope>NUCLEOTIDE SEQUENCE [LARGE SCALE GENOMIC DNA]</scope>
    <source>
        <strain evidence="3">MP5ACTX9</strain>
    </source>
</reference>
<protein>
    <recommendedName>
        <fullName evidence="4">Outer membrane lipoprotein-sorting protein</fullName>
    </recommendedName>
</protein>
<accession>E8WYL3</accession>
<evidence type="ECO:0000256" key="1">
    <source>
        <dbReference type="SAM" id="MobiDB-lite"/>
    </source>
</evidence>
<name>E8WYL3_GRATM</name>
<evidence type="ECO:0000313" key="2">
    <source>
        <dbReference type="EMBL" id="ADW67611.1"/>
    </source>
</evidence>
<dbReference type="Proteomes" id="UP000000343">
    <property type="component" value="Chromosome"/>
</dbReference>
<dbReference type="PaxDb" id="1198114-AciX9_0539"/>
<sequence>MVASSQTRPHPKPLGLFASFTFAAALLVLSPLSVRQALALAPVPNPHGPEVMGSQDAEGFGKLDPKPPTGLTTDEIVKKFGARETAFNQALNEYTFRRTVRVETLAEDTNKVDGVYQDVTDIVLSDNGGRSEHVVFAPQNTLERVMMTQSDFDDITHRLPFILTTKDLPQYDLTYMGRQHVDDLDTYVFEAAPKTLVKGQRYFQGRIWVDQKDLQIVLINGKTVPQDMRRGHEDLSPPYTTYYSEVDGGYWFPVYTHAEGNLHFAAANGALAQDVHIRYTVKYADYKRFHAKSRIIYNGETLPAADPSKPDTPEKTNTEPTAQPAADPNAPNLKHTKPQP</sequence>